<accession>A0A1I1TUM0</accession>
<evidence type="ECO:0000313" key="3">
    <source>
        <dbReference type="EMBL" id="SFD59220.1"/>
    </source>
</evidence>
<keyword evidence="4" id="KW-1185">Reference proteome</keyword>
<feature type="compositionally biased region" description="Acidic residues" evidence="1">
    <location>
        <begin position="48"/>
        <end position="59"/>
    </location>
</feature>
<reference evidence="3 4" key="1">
    <citation type="submission" date="2016-10" db="EMBL/GenBank/DDBJ databases">
        <authorList>
            <person name="de Groot N.N."/>
        </authorList>
    </citation>
    <scope>NUCLEOTIDE SEQUENCE [LARGE SCALE GENOMIC DNA]</scope>
    <source>
        <strain evidence="3 4">CGMCC 4.5739</strain>
    </source>
</reference>
<keyword evidence="2" id="KW-0732">Signal</keyword>
<feature type="region of interest" description="Disordered" evidence="1">
    <location>
        <begin position="22"/>
        <end position="59"/>
    </location>
</feature>
<evidence type="ECO:0000256" key="2">
    <source>
        <dbReference type="SAM" id="SignalP"/>
    </source>
</evidence>
<dbReference type="AlphaFoldDB" id="A0A1I1TUM0"/>
<dbReference type="EMBL" id="FOLM01000020">
    <property type="protein sequence ID" value="SFD59220.1"/>
    <property type="molecule type" value="Genomic_DNA"/>
</dbReference>
<dbReference type="STRING" id="910347.SAMN05421773_12025"/>
<evidence type="ECO:0000256" key="1">
    <source>
        <dbReference type="SAM" id="MobiDB-lite"/>
    </source>
</evidence>
<feature type="compositionally biased region" description="Acidic residues" evidence="1">
    <location>
        <begin position="26"/>
        <end position="36"/>
    </location>
</feature>
<feature type="chain" id="PRO_5011646818" evidence="2">
    <location>
        <begin position="26"/>
        <end position="192"/>
    </location>
</feature>
<organism evidence="3 4">
    <name type="scientific">Streptomyces aidingensis</name>
    <dbReference type="NCBI Taxonomy" id="910347"/>
    <lineage>
        <taxon>Bacteria</taxon>
        <taxon>Bacillati</taxon>
        <taxon>Actinomycetota</taxon>
        <taxon>Actinomycetes</taxon>
        <taxon>Kitasatosporales</taxon>
        <taxon>Streptomycetaceae</taxon>
        <taxon>Streptomyces</taxon>
    </lineage>
</organism>
<evidence type="ECO:0000313" key="4">
    <source>
        <dbReference type="Proteomes" id="UP000199207"/>
    </source>
</evidence>
<dbReference type="Proteomes" id="UP000199207">
    <property type="component" value="Unassembled WGS sequence"/>
</dbReference>
<sequence length="192" mass="20079">MTLRARTLAVALAAAALLAGGCSSAGDEESGDDEIAGAEPATPAENDATAEDQEGEGTAEADTAALEQLYQDYWAALIALENGEDLDPALFEGIATPGVAEEQISRVQPMKDDGIRRVGEPVIDEITVELAPDGSARIQSCVDPEGWTAVRNGEEVPIQSAGRSPRVVLAERASGTWLISEERPSEEATITC</sequence>
<feature type="signal peptide" evidence="2">
    <location>
        <begin position="1"/>
        <end position="25"/>
    </location>
</feature>
<gene>
    <name evidence="3" type="ORF">SAMN05421773_12025</name>
</gene>
<name>A0A1I1TUM0_9ACTN</name>
<protein>
    <submittedName>
        <fullName evidence="3">Uncharacterized protein</fullName>
    </submittedName>
</protein>
<proteinExistence type="predicted"/>
<dbReference type="PROSITE" id="PS51257">
    <property type="entry name" value="PROKAR_LIPOPROTEIN"/>
    <property type="match status" value="1"/>
</dbReference>